<accession>A0A2P8GS83</accession>
<reference evidence="2 4" key="2">
    <citation type="submission" date="2018-12" db="EMBL/GenBank/DDBJ databases">
        <authorList>
            <person name="hu s."/>
            <person name="Xu Y."/>
            <person name="Xu B."/>
            <person name="Li F."/>
        </authorList>
    </citation>
    <scope>NUCLEOTIDE SEQUENCE [LARGE SCALE GENOMIC DNA]</scope>
    <source>
        <strain evidence="2 4">KSW2-17</strain>
    </source>
</reference>
<dbReference type="Proteomes" id="UP000241203">
    <property type="component" value="Unassembled WGS sequence"/>
</dbReference>
<evidence type="ECO:0000313" key="2">
    <source>
        <dbReference type="EMBL" id="RUQ84337.1"/>
    </source>
</evidence>
<sequence>MPKRVDRLISTLLTEQPDTHVVFNNAITPDSYVLNALGDTNVLYVHSSHKPAVVEHSTWRQSQSDSDELHFLARRG</sequence>
<evidence type="ECO:0000313" key="4">
    <source>
        <dbReference type="Proteomes" id="UP000268291"/>
    </source>
</evidence>
<name>A0A2P8GS83_9MICO</name>
<evidence type="ECO:0000313" key="3">
    <source>
        <dbReference type="Proteomes" id="UP000241203"/>
    </source>
</evidence>
<organism evidence="1 3">
    <name type="scientific">Labedella gwakjiensis</name>
    <dbReference type="NCBI Taxonomy" id="390269"/>
    <lineage>
        <taxon>Bacteria</taxon>
        <taxon>Bacillati</taxon>
        <taxon>Actinomycetota</taxon>
        <taxon>Actinomycetes</taxon>
        <taxon>Micrococcales</taxon>
        <taxon>Microbacteriaceae</taxon>
        <taxon>Labedella</taxon>
    </lineage>
</organism>
<dbReference type="RefSeq" id="WP_106562063.1">
    <property type="nucleotide sequence ID" value="NZ_PYAU01000001.1"/>
</dbReference>
<comment type="caution">
    <text evidence="1">The sequence shown here is derived from an EMBL/GenBank/DDBJ whole genome shotgun (WGS) entry which is preliminary data.</text>
</comment>
<dbReference type="Proteomes" id="UP000268291">
    <property type="component" value="Unassembled WGS sequence"/>
</dbReference>
<evidence type="ECO:0000313" key="1">
    <source>
        <dbReference type="EMBL" id="PSL36833.1"/>
    </source>
</evidence>
<keyword evidence="4" id="KW-1185">Reference proteome</keyword>
<proteinExistence type="predicted"/>
<dbReference type="AlphaFoldDB" id="A0A2P8GS83"/>
<dbReference type="EMBL" id="RZGY01000003">
    <property type="protein sequence ID" value="RUQ84337.1"/>
    <property type="molecule type" value="Genomic_DNA"/>
</dbReference>
<protein>
    <submittedName>
        <fullName evidence="2">Chemotaxis protein CheY</fullName>
    </submittedName>
</protein>
<gene>
    <name evidence="1" type="ORF">CLV49_0431</name>
    <name evidence="2" type="ORF">ELQ93_16135</name>
</gene>
<reference evidence="1 3" key="1">
    <citation type="submission" date="2018-03" db="EMBL/GenBank/DDBJ databases">
        <title>Genomic Encyclopedia of Archaeal and Bacterial Type Strains, Phase II (KMG-II): from individual species to whole genera.</title>
        <authorList>
            <person name="Goeker M."/>
        </authorList>
    </citation>
    <scope>NUCLEOTIDE SEQUENCE [LARGE SCALE GENOMIC DNA]</scope>
    <source>
        <strain evidence="1 3">DSM 21548</strain>
    </source>
</reference>
<dbReference type="EMBL" id="PYAU01000001">
    <property type="protein sequence ID" value="PSL36833.1"/>
    <property type="molecule type" value="Genomic_DNA"/>
</dbReference>